<accession>A0A2R3QD91</accession>
<feature type="compositionally biased region" description="Low complexity" evidence="1">
    <location>
        <begin position="131"/>
        <end position="143"/>
    </location>
</feature>
<feature type="region of interest" description="Disordered" evidence="1">
    <location>
        <begin position="337"/>
        <end position="378"/>
    </location>
</feature>
<feature type="region of interest" description="Disordered" evidence="1">
    <location>
        <begin position="280"/>
        <end position="299"/>
    </location>
</feature>
<proteinExistence type="predicted"/>
<feature type="compositionally biased region" description="Low complexity" evidence="1">
    <location>
        <begin position="16"/>
        <end position="36"/>
    </location>
</feature>
<keyword evidence="4" id="KW-1185">Reference proteome</keyword>
<dbReference type="OrthoDB" id="9157214at2"/>
<feature type="compositionally biased region" description="Low complexity" evidence="1">
    <location>
        <begin position="484"/>
        <end position="502"/>
    </location>
</feature>
<feature type="region of interest" description="Disordered" evidence="1">
    <location>
        <begin position="131"/>
        <end position="155"/>
    </location>
</feature>
<organism evidence="3 4">
    <name type="scientific">Melaminivora suipulveris</name>
    <dbReference type="NCBI Taxonomy" id="2109913"/>
    <lineage>
        <taxon>Bacteria</taxon>
        <taxon>Pseudomonadati</taxon>
        <taxon>Pseudomonadota</taxon>
        <taxon>Betaproteobacteria</taxon>
        <taxon>Burkholderiales</taxon>
        <taxon>Comamonadaceae</taxon>
        <taxon>Melaminivora</taxon>
    </lineage>
</organism>
<feature type="domain" description="Flagellar hook-length control protein-like C-terminal" evidence="2">
    <location>
        <begin position="383"/>
        <end position="463"/>
    </location>
</feature>
<feature type="compositionally biased region" description="Low complexity" evidence="1">
    <location>
        <begin position="286"/>
        <end position="299"/>
    </location>
</feature>
<feature type="compositionally biased region" description="Low complexity" evidence="1">
    <location>
        <begin position="343"/>
        <end position="378"/>
    </location>
</feature>
<dbReference type="KEGG" id="mela:C6568_11140"/>
<evidence type="ECO:0000313" key="4">
    <source>
        <dbReference type="Proteomes" id="UP000237925"/>
    </source>
</evidence>
<dbReference type="Gene3D" id="3.30.750.140">
    <property type="match status" value="1"/>
</dbReference>
<feature type="region of interest" description="Disordered" evidence="1">
    <location>
        <begin position="454"/>
        <end position="502"/>
    </location>
</feature>
<reference evidence="3 4" key="1">
    <citation type="submission" date="2018-03" db="EMBL/GenBank/DDBJ databases">
        <title>Genome sequencing of Melaminivora sp.</title>
        <authorList>
            <person name="Kim S.-J."/>
            <person name="Heo J."/>
            <person name="Ahn J.-H."/>
            <person name="Kwon S.-W."/>
        </authorList>
    </citation>
    <scope>NUCLEOTIDE SEQUENCE [LARGE SCALE GENOMIC DNA]</scope>
    <source>
        <strain evidence="3 4">SC2-9</strain>
    </source>
</reference>
<evidence type="ECO:0000256" key="1">
    <source>
        <dbReference type="SAM" id="MobiDB-lite"/>
    </source>
</evidence>
<evidence type="ECO:0000259" key="2">
    <source>
        <dbReference type="Pfam" id="PF02120"/>
    </source>
</evidence>
<feature type="region of interest" description="Disordered" evidence="1">
    <location>
        <begin position="1"/>
        <end position="36"/>
    </location>
</feature>
<dbReference type="AlphaFoldDB" id="A0A2R3QD91"/>
<dbReference type="EMBL" id="CP027667">
    <property type="protein sequence ID" value="AVO49749.1"/>
    <property type="molecule type" value="Genomic_DNA"/>
</dbReference>
<dbReference type="RefSeq" id="WP_106684178.1">
    <property type="nucleotide sequence ID" value="NZ_CP027667.1"/>
</dbReference>
<dbReference type="InterPro" id="IPR021136">
    <property type="entry name" value="Flagellar_hook_control-like_C"/>
</dbReference>
<gene>
    <name evidence="3" type="ORF">C6568_11140</name>
</gene>
<evidence type="ECO:0000313" key="3">
    <source>
        <dbReference type="EMBL" id="AVO49749.1"/>
    </source>
</evidence>
<sequence length="514" mass="49423">MSMQQSAIQNTPSTPAQGAQGARNRAAAGNSGSGAADPTAGFSALLALLGQDDPPMDALLPATPEPDALAQAGSFLAADDAMPALPATDAPTGEDPLLPAAAEGATPQQAADAATLAMLLALQGAQPGAAQAAAQPDAEGAAQSRALPSLATGGDRAGAPPGIGFAAAVPAAGAPPISGPADRAGLALQGDSHWAAASLVAETSRLDGALDAADPAQPPGTRAAPMRGARPAGAWTAGALRAADIAARRPADLLQHPLAASAALASSGQPAASAAALAGDLRHPDGPAADRSAGAAMGAGAPQAAGEAWAAVAGPVPAWADGAQPRAVAQARHELPGATHDTGGAAAQPDAAAGPHAPDAAGLPGADPGGQAAADAAQAQAAERVAWWVHQRTQSAALTVQDGGQAVQVQVALTGDQAHITFRSDEAQARQLLDSGTAELRALLDAQGLQLAGVSVGPSSQGGGGASGRDPGDAPRPGARQGLARVPAADAPGAAGPAARRVAGVSERSVDVFV</sequence>
<protein>
    <recommendedName>
        <fullName evidence="2">Flagellar hook-length control protein-like C-terminal domain-containing protein</fullName>
    </recommendedName>
</protein>
<dbReference type="Proteomes" id="UP000237925">
    <property type="component" value="Chromosome"/>
</dbReference>
<name>A0A2R3QD91_9BURK</name>
<dbReference type="CDD" id="cd17470">
    <property type="entry name" value="T3SS_Flik_C"/>
    <property type="match status" value="1"/>
</dbReference>
<dbReference type="InterPro" id="IPR038610">
    <property type="entry name" value="FliK-like_C_sf"/>
</dbReference>
<feature type="compositionally biased region" description="Polar residues" evidence="1">
    <location>
        <begin position="1"/>
        <end position="15"/>
    </location>
</feature>
<dbReference type="Pfam" id="PF02120">
    <property type="entry name" value="Flg_hook"/>
    <property type="match status" value="1"/>
</dbReference>